<dbReference type="OrthoDB" id="9811671at2"/>
<evidence type="ECO:0000313" key="3">
    <source>
        <dbReference type="EMBL" id="TYM00323.1"/>
    </source>
</evidence>
<dbReference type="PANTHER" id="PTHR36919">
    <property type="entry name" value="BLR1215 PROTEIN"/>
    <property type="match status" value="1"/>
</dbReference>
<feature type="domain" description="DUF2147" evidence="2">
    <location>
        <begin position="34"/>
        <end position="149"/>
    </location>
</feature>
<gene>
    <name evidence="3" type="ORF">FXB40_00320</name>
</gene>
<name>A0A5D3KQH0_9BRAD</name>
<dbReference type="InterPro" id="IPR019223">
    <property type="entry name" value="DUF2147"/>
</dbReference>
<feature type="region of interest" description="Disordered" evidence="1">
    <location>
        <begin position="168"/>
        <end position="193"/>
    </location>
</feature>
<dbReference type="Gene3D" id="2.40.128.520">
    <property type="match status" value="1"/>
</dbReference>
<comment type="caution">
    <text evidence="3">The sequence shown here is derived from an EMBL/GenBank/DDBJ whole genome shotgun (WGS) entry which is preliminary data.</text>
</comment>
<accession>A0A5D3KQH0</accession>
<dbReference type="RefSeq" id="WP_148770022.1">
    <property type="nucleotide sequence ID" value="NZ_VSSS01000001.1"/>
</dbReference>
<dbReference type="AlphaFoldDB" id="A0A5D3KQH0"/>
<organism evidence="3 4">
    <name type="scientific">Bradyrhizobium rifense</name>
    <dbReference type="NCBI Taxonomy" id="515499"/>
    <lineage>
        <taxon>Bacteria</taxon>
        <taxon>Pseudomonadati</taxon>
        <taxon>Pseudomonadota</taxon>
        <taxon>Alphaproteobacteria</taxon>
        <taxon>Hyphomicrobiales</taxon>
        <taxon>Nitrobacteraceae</taxon>
        <taxon>Bradyrhizobium</taxon>
    </lineage>
</organism>
<evidence type="ECO:0000259" key="2">
    <source>
        <dbReference type="Pfam" id="PF09917"/>
    </source>
</evidence>
<evidence type="ECO:0000313" key="4">
    <source>
        <dbReference type="Proteomes" id="UP000324758"/>
    </source>
</evidence>
<sequence length="193" mass="21529">MNILLRFVLRVAITIAMMILGGRVGAVTPNDPSGTWLVEDGRARIRLERCGPSRDRICGFIVWMKEPADKRGQPLRDKENPDPDKRARALLGHQLIMGLQATPEGRFAGDIYNAEDGKFYSVSIWRESADRLKLKGCLIKLLCQTQTWQQTLDAQPGQLIGLTGDLNGPRADKEWAQVPPPKPMQVKSEAKAK</sequence>
<proteinExistence type="predicted"/>
<dbReference type="EMBL" id="VSSS01000001">
    <property type="protein sequence ID" value="TYM00323.1"/>
    <property type="molecule type" value="Genomic_DNA"/>
</dbReference>
<dbReference type="Pfam" id="PF09917">
    <property type="entry name" value="DUF2147"/>
    <property type="match status" value="1"/>
</dbReference>
<dbReference type="PANTHER" id="PTHR36919:SF2">
    <property type="entry name" value="BLL6627 PROTEIN"/>
    <property type="match status" value="1"/>
</dbReference>
<keyword evidence="4" id="KW-1185">Reference proteome</keyword>
<protein>
    <submittedName>
        <fullName evidence="3">DUF2147 domain-containing protein</fullName>
    </submittedName>
</protein>
<dbReference type="Proteomes" id="UP000324758">
    <property type="component" value="Unassembled WGS sequence"/>
</dbReference>
<reference evidence="3 4" key="1">
    <citation type="submission" date="2019-08" db="EMBL/GenBank/DDBJ databases">
        <title>Bradyrhizobium hipponensis sp. nov., a rhizobium isolated from a Lupinus angustifolius root nodule in Tunisia.</title>
        <authorList>
            <person name="Off K."/>
            <person name="Rejili M."/>
            <person name="Mars M."/>
            <person name="Brachmann A."/>
            <person name="Marin M."/>
        </authorList>
    </citation>
    <scope>NUCLEOTIDE SEQUENCE [LARGE SCALE GENOMIC DNA]</scope>
    <source>
        <strain evidence="3 4">CTAW71</strain>
    </source>
</reference>
<evidence type="ECO:0000256" key="1">
    <source>
        <dbReference type="SAM" id="MobiDB-lite"/>
    </source>
</evidence>